<dbReference type="KEGG" id="pne:Pnec_0771"/>
<dbReference type="InterPro" id="IPR051544">
    <property type="entry name" value="TPS_OM_transporter"/>
</dbReference>
<evidence type="ECO:0000259" key="1">
    <source>
        <dbReference type="Pfam" id="PF03865"/>
    </source>
</evidence>
<dbReference type="Pfam" id="PF03865">
    <property type="entry name" value="ShlB"/>
    <property type="match status" value="1"/>
</dbReference>
<sequence length="310" mass="32959">MEANNYGSRSTGANQGVLALNFNNPTGIGDQASINGIYSEGSQYVQGSYSLPVSRDGLRLGASGTYLNYKNVSNYATSAGGGYGDAWTGGVSAAYPLIRQQGTNVNASVNYNVKSYSNSNLYTKQTISDYNIKNLGFGLSGSYYDGFGGGGVSAGSVNLVFGNLDILAAGAANGYGQFMPSTFTKFTFAGNHNQQLTEDGQTFLYVAMSGQLASVDLNSAEQIYMGGPYAVRAYPVAQGGIGNIELRHQFPERITGTLFFDVGMVQQYKSNTTYELLKRGTNASNTYTLMGTGFGVKWDYEGWNLGAMVA</sequence>
<feature type="domain" description="Haemolysin activator HlyB C-terminal" evidence="1">
    <location>
        <begin position="3"/>
        <end position="295"/>
    </location>
</feature>
<name>B1XUG1_POLNS</name>
<proteinExistence type="predicted"/>
<dbReference type="EMBL" id="CP001010">
    <property type="protein sequence ID" value="ACB43988.1"/>
    <property type="molecule type" value="Genomic_DNA"/>
</dbReference>
<dbReference type="HOGENOM" id="CLU_828078_0_0_4"/>
<gene>
    <name evidence="2" type="ordered locus">Pnec_0771</name>
</gene>
<dbReference type="PANTHER" id="PTHR34597">
    <property type="entry name" value="SLR1661 PROTEIN"/>
    <property type="match status" value="1"/>
</dbReference>
<dbReference type="PANTHER" id="PTHR34597:SF1">
    <property type="entry name" value="HEME_HEMOPEXIN TRANSPORTER PROTEIN HUXB"/>
    <property type="match status" value="1"/>
</dbReference>
<evidence type="ECO:0000313" key="2">
    <source>
        <dbReference type="EMBL" id="ACB43988.1"/>
    </source>
</evidence>
<dbReference type="GO" id="GO:0098046">
    <property type="term" value="C:type V protein secretion system complex"/>
    <property type="evidence" value="ECO:0007669"/>
    <property type="project" value="TreeGrafter"/>
</dbReference>
<dbReference type="AlphaFoldDB" id="B1XUG1"/>
<dbReference type="eggNOG" id="COG2831">
    <property type="taxonomic scope" value="Bacteria"/>
</dbReference>
<protein>
    <submittedName>
        <fullName evidence="2">Polypeptide-transport-associated domain protein, ShlB-type</fullName>
    </submittedName>
</protein>
<organism evidence="2">
    <name type="scientific">Polynucleobacter necessarius subsp. necessarius (strain STIR1)</name>
    <dbReference type="NCBI Taxonomy" id="452638"/>
    <lineage>
        <taxon>Bacteria</taxon>
        <taxon>Pseudomonadati</taxon>
        <taxon>Pseudomonadota</taxon>
        <taxon>Betaproteobacteria</taxon>
        <taxon>Burkholderiales</taxon>
        <taxon>Burkholderiaceae</taxon>
        <taxon>Polynucleobacter</taxon>
    </lineage>
</organism>
<dbReference type="OrthoDB" id="572300at2"/>
<dbReference type="GO" id="GO:0008320">
    <property type="term" value="F:protein transmembrane transporter activity"/>
    <property type="evidence" value="ECO:0007669"/>
    <property type="project" value="TreeGrafter"/>
</dbReference>
<dbReference type="InterPro" id="IPR005565">
    <property type="entry name" value="Hemolysn_activator_HlyB_C"/>
</dbReference>
<dbReference type="GO" id="GO:0046819">
    <property type="term" value="P:protein secretion by the type V secretion system"/>
    <property type="evidence" value="ECO:0007669"/>
    <property type="project" value="TreeGrafter"/>
</dbReference>
<dbReference type="STRING" id="452638.Pnec_0771"/>
<reference evidence="2" key="1">
    <citation type="submission" date="2008-03" db="EMBL/GenBank/DDBJ databases">
        <title>Complete sequence of Polynucleobacter necessarius STIR1.</title>
        <authorList>
            <consortium name="US DOE Joint Genome Institute"/>
            <person name="Copeland A."/>
            <person name="Lucas S."/>
            <person name="Lapidus A."/>
            <person name="Barry K."/>
            <person name="Detter J.C."/>
            <person name="Glavina del Rio T."/>
            <person name="Hammon N."/>
            <person name="Israni S."/>
            <person name="Dalin E."/>
            <person name="Tice H."/>
            <person name="Pitluck S."/>
            <person name="Chain P."/>
            <person name="Malfatti S."/>
            <person name="Shin M."/>
            <person name="Vergez L."/>
            <person name="Schmutz J."/>
            <person name="Larimer F."/>
            <person name="Land M."/>
            <person name="Hauser L."/>
            <person name="Kyrpides N."/>
            <person name="Kim E."/>
            <person name="Hahn M."/>
            <person name="Richardson P."/>
        </authorList>
    </citation>
    <scope>NUCLEOTIDE SEQUENCE [LARGE SCALE GENOMIC DNA]</scope>
    <source>
        <strain evidence="2">STIR1</strain>
    </source>
</reference>
<accession>B1XUG1</accession>
<dbReference type="Gene3D" id="2.40.160.50">
    <property type="entry name" value="membrane protein fhac: a member of the omp85/tpsb transporter family"/>
    <property type="match status" value="1"/>
</dbReference>